<keyword evidence="4 12" id="KW-1003">Cell membrane</keyword>
<organism evidence="13">
    <name type="scientific">Mariniphaga anaerophila</name>
    <dbReference type="NCBI Taxonomy" id="1484053"/>
    <lineage>
        <taxon>Bacteria</taxon>
        <taxon>Pseudomonadati</taxon>
        <taxon>Bacteroidota</taxon>
        <taxon>Bacteroidia</taxon>
        <taxon>Marinilabiliales</taxon>
        <taxon>Prolixibacteraceae</taxon>
        <taxon>Mariniphaga</taxon>
    </lineage>
</organism>
<protein>
    <recommendedName>
        <fullName evidence="12">Magnesium transport protein CorA</fullName>
    </recommendedName>
</protein>
<accession>A0A831LW56</accession>
<evidence type="ECO:0000256" key="6">
    <source>
        <dbReference type="ARBA" id="ARBA00022842"/>
    </source>
</evidence>
<evidence type="ECO:0000256" key="7">
    <source>
        <dbReference type="ARBA" id="ARBA00022989"/>
    </source>
</evidence>
<dbReference type="Proteomes" id="UP000886047">
    <property type="component" value="Unassembled WGS sequence"/>
</dbReference>
<dbReference type="Gene3D" id="3.30.460.20">
    <property type="entry name" value="CorA soluble domain-like"/>
    <property type="match status" value="1"/>
</dbReference>
<evidence type="ECO:0000256" key="1">
    <source>
        <dbReference type="ARBA" id="ARBA00004651"/>
    </source>
</evidence>
<keyword evidence="8 12" id="KW-0406">Ion transport</keyword>
<evidence type="ECO:0000256" key="3">
    <source>
        <dbReference type="ARBA" id="ARBA00022448"/>
    </source>
</evidence>
<feature type="transmembrane region" description="Helical" evidence="12">
    <location>
        <begin position="328"/>
        <end position="348"/>
    </location>
</feature>
<evidence type="ECO:0000256" key="12">
    <source>
        <dbReference type="RuleBase" id="RU362010"/>
    </source>
</evidence>
<feature type="transmembrane region" description="Helical" evidence="12">
    <location>
        <begin position="296"/>
        <end position="316"/>
    </location>
</feature>
<evidence type="ECO:0000256" key="5">
    <source>
        <dbReference type="ARBA" id="ARBA00022692"/>
    </source>
</evidence>
<keyword evidence="7 12" id="KW-1133">Transmembrane helix</keyword>
<dbReference type="PANTHER" id="PTHR46494">
    <property type="entry name" value="CORA FAMILY METAL ION TRANSPORTER (EUROFUNG)"/>
    <property type="match status" value="1"/>
</dbReference>
<comment type="caution">
    <text evidence="13">The sequence shown here is derived from an EMBL/GenBank/DDBJ whole genome shotgun (WGS) entry which is preliminary data.</text>
</comment>
<dbReference type="Gene3D" id="1.20.58.340">
    <property type="entry name" value="Magnesium transport protein CorA, transmembrane region"/>
    <property type="match status" value="2"/>
</dbReference>
<evidence type="ECO:0000313" key="13">
    <source>
        <dbReference type="EMBL" id="HDR51631.1"/>
    </source>
</evidence>
<evidence type="ECO:0000256" key="10">
    <source>
        <dbReference type="ARBA" id="ARBA00034269"/>
    </source>
</evidence>
<dbReference type="SUPFAM" id="SSF143865">
    <property type="entry name" value="CorA soluble domain-like"/>
    <property type="match status" value="1"/>
</dbReference>
<keyword evidence="3 12" id="KW-0813">Transport</keyword>
<dbReference type="GO" id="GO:0015095">
    <property type="term" value="F:magnesium ion transmembrane transporter activity"/>
    <property type="evidence" value="ECO:0007669"/>
    <property type="project" value="UniProtKB-UniRule"/>
</dbReference>
<gene>
    <name evidence="12 13" type="primary">corA</name>
    <name evidence="13" type="ORF">ENN90_08440</name>
</gene>
<evidence type="ECO:0000256" key="4">
    <source>
        <dbReference type="ARBA" id="ARBA00022475"/>
    </source>
</evidence>
<dbReference type="GO" id="GO:0050897">
    <property type="term" value="F:cobalt ion binding"/>
    <property type="evidence" value="ECO:0007669"/>
    <property type="project" value="TreeGrafter"/>
</dbReference>
<keyword evidence="6 12" id="KW-0460">Magnesium</keyword>
<dbReference type="CDD" id="cd12828">
    <property type="entry name" value="TmCorA-like_1"/>
    <property type="match status" value="1"/>
</dbReference>
<dbReference type="Pfam" id="PF01544">
    <property type="entry name" value="CorA"/>
    <property type="match status" value="1"/>
</dbReference>
<dbReference type="GO" id="GO:0000287">
    <property type="term" value="F:magnesium ion binding"/>
    <property type="evidence" value="ECO:0007669"/>
    <property type="project" value="TreeGrafter"/>
</dbReference>
<evidence type="ECO:0000256" key="9">
    <source>
        <dbReference type="ARBA" id="ARBA00023136"/>
    </source>
</evidence>
<comment type="catalytic activity">
    <reaction evidence="10">
        <text>Mg(2+)(in) = Mg(2+)(out)</text>
        <dbReference type="Rhea" id="RHEA:29827"/>
        <dbReference type="ChEBI" id="CHEBI:18420"/>
    </reaction>
</comment>
<proteinExistence type="inferred from homology"/>
<keyword evidence="9 12" id="KW-0472">Membrane</keyword>
<dbReference type="InterPro" id="IPR045863">
    <property type="entry name" value="CorA_TM1_TM2"/>
</dbReference>
<dbReference type="EMBL" id="DSDK01000464">
    <property type="protein sequence ID" value="HDR51631.1"/>
    <property type="molecule type" value="Genomic_DNA"/>
</dbReference>
<dbReference type="InterPro" id="IPR002523">
    <property type="entry name" value="MgTranspt_CorA/ZnTranspt_ZntB"/>
</dbReference>
<dbReference type="FunFam" id="1.20.58.340:FF:000004">
    <property type="entry name" value="Magnesium transport protein CorA"/>
    <property type="match status" value="1"/>
</dbReference>
<evidence type="ECO:0000256" key="11">
    <source>
        <dbReference type="ARBA" id="ARBA00045497"/>
    </source>
</evidence>
<dbReference type="InterPro" id="IPR045861">
    <property type="entry name" value="CorA_cytoplasmic_dom"/>
</dbReference>
<dbReference type="GO" id="GO:0005886">
    <property type="term" value="C:plasma membrane"/>
    <property type="evidence" value="ECO:0007669"/>
    <property type="project" value="UniProtKB-SubCell"/>
</dbReference>
<evidence type="ECO:0000256" key="8">
    <source>
        <dbReference type="ARBA" id="ARBA00023065"/>
    </source>
</evidence>
<dbReference type="AlphaFoldDB" id="A0A831LW56"/>
<dbReference type="GO" id="GO:0015087">
    <property type="term" value="F:cobalt ion transmembrane transporter activity"/>
    <property type="evidence" value="ECO:0007669"/>
    <property type="project" value="UniProtKB-UniRule"/>
</dbReference>
<comment type="function">
    <text evidence="11">Mediates influx of magnesium ions. Alternates between open and closed states. Activated by low cytoplasmic Mg(2+) levels. Inactive when cytoplasmic Mg(2+) levels are high.</text>
</comment>
<comment type="similarity">
    <text evidence="2 12">Belongs to the CorA metal ion transporter (MIT) (TC 1.A.35) family.</text>
</comment>
<keyword evidence="5 12" id="KW-0812">Transmembrane</keyword>
<name>A0A831LW56_9BACT</name>
<sequence length="354" mass="40887">MARFIKSRKISHGATPGSLIFIGNLKMKKPEIHLMIYNKETLEEKQVESIGEIPENVPEDSILWVNIYGLQETELIAKAGERFSIHPLELEDIMNTDQRPKVVENDKNITFFLKILNYQADTGKITGDQVSVVLSANAVITFQEKPAHYFDSVRDRIRNRRGRIRNSGADYLAYALIDTLVDGYIHSIESLGTVLEGMEDEVLHHSKKSTLEKIYRLKTNIGFLRKSIFPLKEIMLLVNKSESNLIRKKTVSYLKDLNDLATQALEAIEIYHNMANDYLNIYHSNVANRTNEVMKVLTIFASIFIPLTFIAGVYGTNFDYLPELHFRFSYFIMWGIMVVIAVIMLFYFKRKNWF</sequence>
<dbReference type="PANTHER" id="PTHR46494:SF1">
    <property type="entry name" value="CORA FAMILY METAL ION TRANSPORTER (EUROFUNG)"/>
    <property type="match status" value="1"/>
</dbReference>
<comment type="subcellular location">
    <subcellularLocation>
        <location evidence="1">Cell membrane</location>
        <topology evidence="1">Multi-pass membrane protein</topology>
    </subcellularLocation>
    <subcellularLocation>
        <location evidence="12">Membrane</location>
        <topology evidence="12">Multi-pass membrane protein</topology>
    </subcellularLocation>
</comment>
<dbReference type="InterPro" id="IPR004488">
    <property type="entry name" value="Mg/Co-transport_prot_CorA"/>
</dbReference>
<reference evidence="13" key="1">
    <citation type="journal article" date="2020" name="mSystems">
        <title>Genome- and Community-Level Interaction Insights into Carbon Utilization and Element Cycling Functions of Hydrothermarchaeota in Hydrothermal Sediment.</title>
        <authorList>
            <person name="Zhou Z."/>
            <person name="Liu Y."/>
            <person name="Xu W."/>
            <person name="Pan J."/>
            <person name="Luo Z.H."/>
            <person name="Li M."/>
        </authorList>
    </citation>
    <scope>NUCLEOTIDE SEQUENCE [LARGE SCALE GENOMIC DNA]</scope>
    <source>
        <strain evidence="13">SpSt-1217</strain>
    </source>
</reference>
<dbReference type="NCBIfam" id="TIGR00383">
    <property type="entry name" value="corA"/>
    <property type="match status" value="1"/>
</dbReference>
<dbReference type="SUPFAM" id="SSF144083">
    <property type="entry name" value="Magnesium transport protein CorA, transmembrane region"/>
    <property type="match status" value="1"/>
</dbReference>
<evidence type="ECO:0000256" key="2">
    <source>
        <dbReference type="ARBA" id="ARBA00009765"/>
    </source>
</evidence>